<accession>A0A4C1SNZ4</accession>
<feature type="domain" description="Integrase catalytic" evidence="2">
    <location>
        <begin position="169"/>
        <end position="332"/>
    </location>
</feature>
<dbReference type="STRING" id="151549.A0A4C1SNZ4"/>
<dbReference type="PROSITE" id="PS50994">
    <property type="entry name" value="INTEGRASE"/>
    <property type="match status" value="1"/>
</dbReference>
<dbReference type="GO" id="GO:0015074">
    <property type="term" value="P:DNA integration"/>
    <property type="evidence" value="ECO:0007669"/>
    <property type="project" value="InterPro"/>
</dbReference>
<dbReference type="EMBL" id="BGZK01003718">
    <property type="protein sequence ID" value="GBP03953.1"/>
    <property type="molecule type" value="Genomic_DNA"/>
</dbReference>
<dbReference type="OrthoDB" id="115435at2759"/>
<reference evidence="3 4" key="1">
    <citation type="journal article" date="2019" name="Commun. Biol.">
        <title>The bagworm genome reveals a unique fibroin gene that provides high tensile strength.</title>
        <authorList>
            <person name="Kono N."/>
            <person name="Nakamura H."/>
            <person name="Ohtoshi R."/>
            <person name="Tomita M."/>
            <person name="Numata K."/>
            <person name="Arakawa K."/>
        </authorList>
    </citation>
    <scope>NUCLEOTIDE SEQUENCE [LARGE SCALE GENOMIC DNA]</scope>
</reference>
<dbReference type="Pfam" id="PF17921">
    <property type="entry name" value="Integrase_H2C2"/>
    <property type="match status" value="1"/>
</dbReference>
<name>A0A4C1SNZ4_EUMVA</name>
<dbReference type="InterPro" id="IPR041588">
    <property type="entry name" value="Integrase_H2C2"/>
</dbReference>
<dbReference type="EC" id="2.7.7.49" evidence="1"/>
<dbReference type="Gene3D" id="3.30.420.10">
    <property type="entry name" value="Ribonuclease H-like superfamily/Ribonuclease H"/>
    <property type="match status" value="1"/>
</dbReference>
<dbReference type="SUPFAM" id="SSF53098">
    <property type="entry name" value="Ribonuclease H-like"/>
    <property type="match status" value="1"/>
</dbReference>
<dbReference type="GO" id="GO:0003964">
    <property type="term" value="F:RNA-directed DNA polymerase activity"/>
    <property type="evidence" value="ECO:0007669"/>
    <property type="project" value="UniProtKB-EC"/>
</dbReference>
<dbReference type="FunFam" id="1.10.340.70:FF:000001">
    <property type="entry name" value="Retrovirus-related Pol polyprotein from transposon gypsy-like Protein"/>
    <property type="match status" value="1"/>
</dbReference>
<dbReference type="Gene3D" id="1.10.340.70">
    <property type="match status" value="1"/>
</dbReference>
<dbReference type="InterPro" id="IPR001584">
    <property type="entry name" value="Integrase_cat-core"/>
</dbReference>
<dbReference type="InterPro" id="IPR012337">
    <property type="entry name" value="RNaseH-like_sf"/>
</dbReference>
<evidence type="ECO:0000259" key="2">
    <source>
        <dbReference type="PROSITE" id="PS50994"/>
    </source>
</evidence>
<gene>
    <name evidence="3" type="ORF">EVAR_91088_1</name>
</gene>
<organism evidence="3 4">
    <name type="scientific">Eumeta variegata</name>
    <name type="common">Bagworm moth</name>
    <name type="synonym">Eumeta japonica</name>
    <dbReference type="NCBI Taxonomy" id="151549"/>
    <lineage>
        <taxon>Eukaryota</taxon>
        <taxon>Metazoa</taxon>
        <taxon>Ecdysozoa</taxon>
        <taxon>Arthropoda</taxon>
        <taxon>Hexapoda</taxon>
        <taxon>Insecta</taxon>
        <taxon>Pterygota</taxon>
        <taxon>Neoptera</taxon>
        <taxon>Endopterygota</taxon>
        <taxon>Lepidoptera</taxon>
        <taxon>Glossata</taxon>
        <taxon>Ditrysia</taxon>
        <taxon>Tineoidea</taxon>
        <taxon>Psychidae</taxon>
        <taxon>Oiketicinae</taxon>
        <taxon>Eumeta</taxon>
    </lineage>
</organism>
<evidence type="ECO:0000313" key="3">
    <source>
        <dbReference type="EMBL" id="GBP03953.1"/>
    </source>
</evidence>
<dbReference type="GO" id="GO:0003676">
    <property type="term" value="F:nucleic acid binding"/>
    <property type="evidence" value="ECO:0007669"/>
    <property type="project" value="InterPro"/>
</dbReference>
<dbReference type="InterPro" id="IPR036397">
    <property type="entry name" value="RNaseH_sf"/>
</dbReference>
<protein>
    <recommendedName>
        <fullName evidence="1">RNA-directed DNA polymerase</fullName>
        <ecNumber evidence="1">2.7.7.49</ecNumber>
    </recommendedName>
</protein>
<comment type="caution">
    <text evidence="3">The sequence shown here is derived from an EMBL/GenBank/DDBJ whole genome shotgun (WGS) entry which is preliminary data.</text>
</comment>
<dbReference type="Pfam" id="PF00665">
    <property type="entry name" value="rve"/>
    <property type="match status" value="1"/>
</dbReference>
<sequence>MTLNRKEMNPRIARWALEFQDYDYVLEHRPGGRMQHVDALSRSLQVMAIESNSFEENLVICQNRDPKLVKLKEELQGKQSKMFEMRNGILYRKTNEDDNVLFCVPEAMEGHVLYRYHDEVGHVGIDKTMELISGSYWFPKIREKVADHIRNCLKCIAYSDKHGREEGFLNPIPKSDWPFDVLHIDHYGPVDNGRSLKHVLVVVDASTKFVRLYPTKTTRTKEVVQHLRDYFRSYSRPRCIVSDRGTAFTSGEFREFLSEHGIRHVRVATGSPQANGQVERVNRSIGPMLAKLVRPGEGIYWDMVLDRVEYALNNTVHRTIGERPSVMLFGLGQRGPVMDSLRECVLDSIQPETRTNHDVVRGRAAQRQRLVQDYNKRYFDKGRRPGTRYLEGDYVMIRNFDSHTGISRKLVPKFRGPYRVAKVLRNDRYLLEDVEGFQQSRNPYKGVWAVSNIRPWFKCGSQVRSSRDQVISLVRMAEL</sequence>
<dbReference type="PANTHER" id="PTHR37984:SF5">
    <property type="entry name" value="PROTEIN NYNRIN-LIKE"/>
    <property type="match status" value="1"/>
</dbReference>
<dbReference type="AlphaFoldDB" id="A0A4C1SNZ4"/>
<dbReference type="InterPro" id="IPR050951">
    <property type="entry name" value="Retrovirus_Pol_polyprotein"/>
</dbReference>
<evidence type="ECO:0000256" key="1">
    <source>
        <dbReference type="ARBA" id="ARBA00012493"/>
    </source>
</evidence>
<evidence type="ECO:0000313" key="4">
    <source>
        <dbReference type="Proteomes" id="UP000299102"/>
    </source>
</evidence>
<proteinExistence type="predicted"/>
<dbReference type="PANTHER" id="PTHR37984">
    <property type="entry name" value="PROTEIN CBG26694"/>
    <property type="match status" value="1"/>
</dbReference>
<keyword evidence="4" id="KW-1185">Reference proteome</keyword>
<dbReference type="Proteomes" id="UP000299102">
    <property type="component" value="Unassembled WGS sequence"/>
</dbReference>